<dbReference type="Gene3D" id="3.90.1150.10">
    <property type="entry name" value="Aspartate Aminotransferase, domain 1"/>
    <property type="match status" value="1"/>
</dbReference>
<evidence type="ECO:0000313" key="6">
    <source>
        <dbReference type="EMBL" id="VFU08135.1"/>
    </source>
</evidence>
<evidence type="ECO:0000313" key="7">
    <source>
        <dbReference type="Proteomes" id="UP000294360"/>
    </source>
</evidence>
<dbReference type="GO" id="GO:0008710">
    <property type="term" value="F:8-amino-7-oxononanoate synthase activity"/>
    <property type="evidence" value="ECO:0007669"/>
    <property type="project" value="UniProtKB-EC"/>
</dbReference>
<organism evidence="6 7">
    <name type="scientific">Methylocella tundrae</name>
    <dbReference type="NCBI Taxonomy" id="227605"/>
    <lineage>
        <taxon>Bacteria</taxon>
        <taxon>Pseudomonadati</taxon>
        <taxon>Pseudomonadota</taxon>
        <taxon>Alphaproteobacteria</taxon>
        <taxon>Hyphomicrobiales</taxon>
        <taxon>Beijerinckiaceae</taxon>
        <taxon>Methylocella</taxon>
    </lineage>
</organism>
<keyword evidence="6" id="KW-0012">Acyltransferase</keyword>
<feature type="domain" description="Aminotransferase class I/classII large" evidence="5">
    <location>
        <begin position="97"/>
        <end position="440"/>
    </location>
</feature>
<keyword evidence="3" id="KW-0663">Pyridoxal phosphate</keyword>
<dbReference type="OrthoDB" id="9807157at2"/>
<evidence type="ECO:0000256" key="4">
    <source>
        <dbReference type="SAM" id="MobiDB-lite"/>
    </source>
</evidence>
<dbReference type="InterPro" id="IPR004839">
    <property type="entry name" value="Aminotransferase_I/II_large"/>
</dbReference>
<dbReference type="EC" id="2.3.1.47" evidence="6"/>
<dbReference type="GO" id="GO:0030170">
    <property type="term" value="F:pyridoxal phosphate binding"/>
    <property type="evidence" value="ECO:0007669"/>
    <property type="project" value="InterPro"/>
</dbReference>
<dbReference type="EMBL" id="LR536450">
    <property type="protein sequence ID" value="VFU08135.1"/>
    <property type="molecule type" value="Genomic_DNA"/>
</dbReference>
<gene>
    <name evidence="6" type="ORF">MTUNDRAET4_1242</name>
</gene>
<comment type="cofactor">
    <cofactor evidence="1">
        <name>pyridoxal 5'-phosphate</name>
        <dbReference type="ChEBI" id="CHEBI:597326"/>
    </cofactor>
</comment>
<sequence length="466" mass="50565">MKPRKRPGLDEEDRQRLDKLVLNRLRAQPAGPKEPSTISAEPERTARDGLMDFQNLPGYQELRLQRSMAAVVGLDNPFFRLHETAAGATTVMDGRRFVNFSSYDYLGLNQHPEVRAAAHAAIDDFGTSASASRVVAGERPGHRTLEQALAEHYQQESCVVFVSGHGANVSTIGALLGPKDLIVHDSLAHNSIVLGAALSRAERRSFPHNDCEALDSLLAAMRDQFERVLIVVEGLYSMDGDSPDLPRLIEIKRRHEAWLMVDEAHGLGVLGDRGYGLFEQAGADPRDVDIWMGTLSKTLASCGGFIAGSTALVEYLKCMSGGFVYSVGLSPPLAAASATALSILRREPQRVERLTAASRLFLAAARARGLDAGASSGRAIIPILVGNSVAAVAVSQKLFERGVNVQPIIYPAVPERAARLRFFLTSEHTPEQIHLAVDALADSIREIDESDFFRNIMGLAKGDRGL</sequence>
<dbReference type="RefSeq" id="WP_134488001.1">
    <property type="nucleotide sequence ID" value="NZ_CP139089.1"/>
</dbReference>
<name>A0A4U8YXR1_METTU</name>
<dbReference type="PANTHER" id="PTHR13693">
    <property type="entry name" value="CLASS II AMINOTRANSFERASE/8-AMINO-7-OXONONANOATE SYNTHASE"/>
    <property type="match status" value="1"/>
</dbReference>
<dbReference type="PANTHER" id="PTHR13693:SF100">
    <property type="entry name" value="8-AMINO-7-OXONONANOATE SYNTHASE"/>
    <property type="match status" value="1"/>
</dbReference>
<dbReference type="Pfam" id="PF00155">
    <property type="entry name" value="Aminotran_1_2"/>
    <property type="match status" value="1"/>
</dbReference>
<dbReference type="InterPro" id="IPR015421">
    <property type="entry name" value="PyrdxlP-dep_Trfase_major"/>
</dbReference>
<dbReference type="KEGG" id="mtun:MTUNDRAET4_1242"/>
<evidence type="ECO:0000256" key="2">
    <source>
        <dbReference type="ARBA" id="ARBA00022679"/>
    </source>
</evidence>
<dbReference type="InterPro" id="IPR015424">
    <property type="entry name" value="PyrdxlP-dep_Trfase"/>
</dbReference>
<accession>A0A4U8YXR1</accession>
<dbReference type="SUPFAM" id="SSF53383">
    <property type="entry name" value="PLP-dependent transferases"/>
    <property type="match status" value="1"/>
</dbReference>
<keyword evidence="2 6" id="KW-0808">Transferase</keyword>
<feature type="region of interest" description="Disordered" evidence="4">
    <location>
        <begin position="23"/>
        <end position="45"/>
    </location>
</feature>
<dbReference type="Proteomes" id="UP000294360">
    <property type="component" value="Chromosome"/>
</dbReference>
<dbReference type="GO" id="GO:0009102">
    <property type="term" value="P:biotin biosynthetic process"/>
    <property type="evidence" value="ECO:0007669"/>
    <property type="project" value="TreeGrafter"/>
</dbReference>
<dbReference type="InterPro" id="IPR015422">
    <property type="entry name" value="PyrdxlP-dep_Trfase_small"/>
</dbReference>
<dbReference type="InterPro" id="IPR050087">
    <property type="entry name" value="AON_synthase_class-II"/>
</dbReference>
<protein>
    <submittedName>
        <fullName evidence="6">8-amino-7-oxononanoate synthase</fullName>
        <ecNumber evidence="6">2.3.1.47</ecNumber>
    </submittedName>
</protein>
<dbReference type="CDD" id="cd06454">
    <property type="entry name" value="KBL_like"/>
    <property type="match status" value="1"/>
</dbReference>
<evidence type="ECO:0000256" key="3">
    <source>
        <dbReference type="ARBA" id="ARBA00022898"/>
    </source>
</evidence>
<dbReference type="Gene3D" id="3.40.640.10">
    <property type="entry name" value="Type I PLP-dependent aspartate aminotransferase-like (Major domain)"/>
    <property type="match status" value="1"/>
</dbReference>
<proteinExistence type="predicted"/>
<evidence type="ECO:0000256" key="1">
    <source>
        <dbReference type="ARBA" id="ARBA00001933"/>
    </source>
</evidence>
<evidence type="ECO:0000259" key="5">
    <source>
        <dbReference type="Pfam" id="PF00155"/>
    </source>
</evidence>
<reference evidence="6 7" key="1">
    <citation type="submission" date="2019-03" db="EMBL/GenBank/DDBJ databases">
        <authorList>
            <person name="Kox A.R. M."/>
        </authorList>
    </citation>
    <scope>NUCLEOTIDE SEQUENCE [LARGE SCALE GENOMIC DNA]</scope>
    <source>
        <strain evidence="6">MTUNDRAET4 annotated genome</strain>
    </source>
</reference>
<dbReference type="AlphaFoldDB" id="A0A4U8YXR1"/>